<dbReference type="EMBL" id="JAKGAS010000005">
    <property type="protein sequence ID" value="MCF2948694.1"/>
    <property type="molecule type" value="Genomic_DNA"/>
</dbReference>
<sequence length="374" mass="41658">MLGVTFQILQTRDRAKIGYASLNKPKAFNAIDEQMIVSLKSTLEAWQSDPEIIMVLIDGAGDKAFCAGGDIVAMYHAMQVSNKLKLSQTNSLQSFFTQEYQLDHLIHTFTKPILMWGNGLVMGGGLGLLSGASHKVVTENSRLAMPEINIGLYPDAGASYFLNKMPAGSGLLLGLTGMSINAADALYTGLADFFISHESKYKLIEKLKSTEWLGQDAAHTLTDICQNLQNQHIPQLPKHQLKPHQDWLIELTQTQDVEEATQFILAKNQQYDWLTQGMTNLQKGSPLSAHLVFHQLQISNAFDLAECFKMELNMSCKCAEYGEFQEGVRALLIDKDHQPKWKFNTLAGVTKSTVDWFFESIWDESDHPLAGLGN</sequence>
<accession>A0ABS9D7L6</accession>
<dbReference type="Gene3D" id="3.90.226.10">
    <property type="entry name" value="2-enoyl-CoA Hydratase, Chain A, domain 1"/>
    <property type="match status" value="1"/>
</dbReference>
<comment type="caution">
    <text evidence="5">The sequence shown here is derived from an EMBL/GenBank/DDBJ whole genome shotgun (WGS) entry which is preliminary data.</text>
</comment>
<dbReference type="InterPro" id="IPR029045">
    <property type="entry name" value="ClpP/crotonase-like_dom_sf"/>
</dbReference>
<evidence type="ECO:0000313" key="6">
    <source>
        <dbReference type="Proteomes" id="UP001521137"/>
    </source>
</evidence>
<evidence type="ECO:0000256" key="3">
    <source>
        <dbReference type="ARBA" id="ARBA00022801"/>
    </source>
</evidence>
<dbReference type="InterPro" id="IPR045004">
    <property type="entry name" value="ECH_dom"/>
</dbReference>
<dbReference type="PANTHER" id="PTHR43176:SF3">
    <property type="entry name" value="3-HYDROXYISOBUTYRYL-COA HYDROLASE, MITOCHONDRIAL"/>
    <property type="match status" value="1"/>
</dbReference>
<dbReference type="SUPFAM" id="SSF52096">
    <property type="entry name" value="ClpP/crotonase"/>
    <property type="match status" value="1"/>
</dbReference>
<reference evidence="5 6" key="1">
    <citation type="submission" date="2022-01" db="EMBL/GenBank/DDBJ databases">
        <title>Paraglaciecola sp. G1-23.</title>
        <authorList>
            <person name="Jin M.S."/>
            <person name="Han D.M."/>
            <person name="Kim H.M."/>
            <person name="Jeon C.O."/>
        </authorList>
    </citation>
    <scope>NUCLEOTIDE SEQUENCE [LARGE SCALE GENOMIC DNA]</scope>
    <source>
        <strain evidence="5 6">G1-23</strain>
    </source>
</reference>
<dbReference type="NCBIfam" id="NF004127">
    <property type="entry name" value="PRK05617.1"/>
    <property type="match status" value="1"/>
</dbReference>
<dbReference type="RefSeq" id="WP_235312657.1">
    <property type="nucleotide sequence ID" value="NZ_JAKGAS010000005.1"/>
</dbReference>
<name>A0ABS9D7L6_9ALTE</name>
<proteinExistence type="predicted"/>
<organism evidence="5 6">
    <name type="scientific">Paraglaciecola algarum</name>
    <dbReference type="NCBI Taxonomy" id="3050085"/>
    <lineage>
        <taxon>Bacteria</taxon>
        <taxon>Pseudomonadati</taxon>
        <taxon>Pseudomonadota</taxon>
        <taxon>Gammaproteobacteria</taxon>
        <taxon>Alteromonadales</taxon>
        <taxon>Alteromonadaceae</taxon>
        <taxon>Paraglaciecola</taxon>
    </lineage>
</organism>
<feature type="domain" description="Enoyl-CoA hydratase/isomerase" evidence="4">
    <location>
        <begin position="18"/>
        <end position="358"/>
    </location>
</feature>
<keyword evidence="3" id="KW-0378">Hydrolase</keyword>
<evidence type="ECO:0000313" key="5">
    <source>
        <dbReference type="EMBL" id="MCF2948694.1"/>
    </source>
</evidence>
<protein>
    <recommendedName>
        <fullName evidence="2">3-hydroxyisobutyryl-CoA hydrolase</fullName>
        <ecNumber evidence="2">3.1.2.4</ecNumber>
    </recommendedName>
</protein>
<dbReference type="Pfam" id="PF16113">
    <property type="entry name" value="ECH_2"/>
    <property type="match status" value="1"/>
</dbReference>
<evidence type="ECO:0000259" key="4">
    <source>
        <dbReference type="Pfam" id="PF16113"/>
    </source>
</evidence>
<gene>
    <name evidence="5" type="ORF">L0668_11295</name>
</gene>
<dbReference type="CDD" id="cd06558">
    <property type="entry name" value="crotonase-like"/>
    <property type="match status" value="1"/>
</dbReference>
<dbReference type="InterPro" id="IPR032259">
    <property type="entry name" value="HIBYL-CoA-H"/>
</dbReference>
<dbReference type="PANTHER" id="PTHR43176">
    <property type="entry name" value="3-HYDROXYISOBUTYRYL-COA HYDROLASE-RELATED"/>
    <property type="match status" value="1"/>
</dbReference>
<keyword evidence="6" id="KW-1185">Reference proteome</keyword>
<comment type="catalytic activity">
    <reaction evidence="1">
        <text>3-hydroxy-2-methylpropanoyl-CoA + H2O = 3-hydroxy-2-methylpropanoate + CoA + H(+)</text>
        <dbReference type="Rhea" id="RHEA:20888"/>
        <dbReference type="ChEBI" id="CHEBI:11805"/>
        <dbReference type="ChEBI" id="CHEBI:15377"/>
        <dbReference type="ChEBI" id="CHEBI:15378"/>
        <dbReference type="ChEBI" id="CHEBI:57287"/>
        <dbReference type="ChEBI" id="CHEBI:57340"/>
        <dbReference type="EC" id="3.1.2.4"/>
    </reaction>
</comment>
<evidence type="ECO:0000256" key="1">
    <source>
        <dbReference type="ARBA" id="ARBA00001709"/>
    </source>
</evidence>
<evidence type="ECO:0000256" key="2">
    <source>
        <dbReference type="ARBA" id="ARBA00011915"/>
    </source>
</evidence>
<dbReference type="Proteomes" id="UP001521137">
    <property type="component" value="Unassembled WGS sequence"/>
</dbReference>
<dbReference type="EC" id="3.1.2.4" evidence="2"/>